<keyword evidence="17" id="KW-1185">Reference proteome</keyword>
<dbReference type="PANTHER" id="PTHR24292:SF54">
    <property type="entry name" value="CYP9F3-RELATED"/>
    <property type="match status" value="1"/>
</dbReference>
<keyword evidence="5 13" id="KW-0349">Heme</keyword>
<dbReference type="AlphaFoldDB" id="A0A6A4V5V8"/>
<dbReference type="GO" id="GO:0016705">
    <property type="term" value="F:oxidoreductase activity, acting on paired donors, with incorporation or reduction of molecular oxygen"/>
    <property type="evidence" value="ECO:0007669"/>
    <property type="project" value="InterPro"/>
</dbReference>
<evidence type="ECO:0000256" key="4">
    <source>
        <dbReference type="ARBA" id="ARBA00010617"/>
    </source>
</evidence>
<dbReference type="OrthoDB" id="8185424at2759"/>
<evidence type="ECO:0000313" key="17">
    <source>
        <dbReference type="Proteomes" id="UP000440578"/>
    </source>
</evidence>
<evidence type="ECO:0000256" key="5">
    <source>
        <dbReference type="ARBA" id="ARBA00022617"/>
    </source>
</evidence>
<dbReference type="InterPro" id="IPR036396">
    <property type="entry name" value="Cyt_P450_sf"/>
</dbReference>
<keyword evidence="6 13" id="KW-0479">Metal-binding</keyword>
<comment type="cofactor">
    <cofactor evidence="1 13">
        <name>heme</name>
        <dbReference type="ChEBI" id="CHEBI:30413"/>
    </cofactor>
</comment>
<evidence type="ECO:0000256" key="2">
    <source>
        <dbReference type="ARBA" id="ARBA00004174"/>
    </source>
</evidence>
<dbReference type="GO" id="GO:0020037">
    <property type="term" value="F:heme binding"/>
    <property type="evidence" value="ECO:0007669"/>
    <property type="project" value="InterPro"/>
</dbReference>
<name>A0A6A4V5V8_AMPAM</name>
<accession>A0A6A4V5V8</accession>
<dbReference type="PRINTS" id="PR00463">
    <property type="entry name" value="EP450I"/>
</dbReference>
<evidence type="ECO:0000256" key="13">
    <source>
        <dbReference type="PIRSR" id="PIRSR602401-1"/>
    </source>
</evidence>
<evidence type="ECO:0000256" key="1">
    <source>
        <dbReference type="ARBA" id="ARBA00001971"/>
    </source>
</evidence>
<dbReference type="Proteomes" id="UP000440578">
    <property type="component" value="Unassembled WGS sequence"/>
</dbReference>
<keyword evidence="8" id="KW-0492">Microsome</keyword>
<dbReference type="InterPro" id="IPR017972">
    <property type="entry name" value="Cyt_P450_CS"/>
</dbReference>
<evidence type="ECO:0000256" key="7">
    <source>
        <dbReference type="ARBA" id="ARBA00022824"/>
    </source>
</evidence>
<keyword evidence="15" id="KW-1133">Transmembrane helix</keyword>
<dbReference type="SUPFAM" id="SSF48264">
    <property type="entry name" value="Cytochrome P450"/>
    <property type="match status" value="1"/>
</dbReference>
<keyword evidence="9 14" id="KW-0560">Oxidoreductase</keyword>
<evidence type="ECO:0000256" key="10">
    <source>
        <dbReference type="ARBA" id="ARBA00023004"/>
    </source>
</evidence>
<evidence type="ECO:0000256" key="6">
    <source>
        <dbReference type="ARBA" id="ARBA00022723"/>
    </source>
</evidence>
<evidence type="ECO:0000256" key="3">
    <source>
        <dbReference type="ARBA" id="ARBA00004406"/>
    </source>
</evidence>
<dbReference type="EMBL" id="VIIS01002218">
    <property type="protein sequence ID" value="KAF0286974.1"/>
    <property type="molecule type" value="Genomic_DNA"/>
</dbReference>
<feature type="binding site" description="axial binding residue" evidence="13">
    <location>
        <position position="454"/>
    </location>
    <ligand>
        <name>heme</name>
        <dbReference type="ChEBI" id="CHEBI:30413"/>
    </ligand>
    <ligandPart>
        <name>Fe</name>
        <dbReference type="ChEBI" id="CHEBI:18248"/>
    </ligandPart>
</feature>
<evidence type="ECO:0000256" key="12">
    <source>
        <dbReference type="ARBA" id="ARBA00023136"/>
    </source>
</evidence>
<evidence type="ECO:0000256" key="8">
    <source>
        <dbReference type="ARBA" id="ARBA00022848"/>
    </source>
</evidence>
<keyword evidence="15" id="KW-0812">Transmembrane</keyword>
<evidence type="ECO:0000256" key="15">
    <source>
        <dbReference type="SAM" id="Phobius"/>
    </source>
</evidence>
<dbReference type="InterPro" id="IPR050476">
    <property type="entry name" value="Insect_CytP450_Detox"/>
</dbReference>
<dbReference type="Pfam" id="PF00067">
    <property type="entry name" value="p450"/>
    <property type="match status" value="1"/>
</dbReference>
<protein>
    <submittedName>
        <fullName evidence="16">Putative cytochrome P450 6a14</fullName>
    </submittedName>
</protein>
<gene>
    <name evidence="16" type="primary">Cyp6a14</name>
    <name evidence="16" type="ORF">FJT64_014548</name>
</gene>
<dbReference type="PROSITE" id="PS00086">
    <property type="entry name" value="CYTOCHROME_P450"/>
    <property type="match status" value="1"/>
</dbReference>
<dbReference type="InterPro" id="IPR001128">
    <property type="entry name" value="Cyt_P450"/>
</dbReference>
<evidence type="ECO:0000256" key="11">
    <source>
        <dbReference type="ARBA" id="ARBA00023033"/>
    </source>
</evidence>
<keyword evidence="12 15" id="KW-0472">Membrane</keyword>
<evidence type="ECO:0000256" key="14">
    <source>
        <dbReference type="RuleBase" id="RU000461"/>
    </source>
</evidence>
<keyword evidence="10 13" id="KW-0408">Iron</keyword>
<sequence>MVSCLWRWFTAGVFVTLVVALLLPLLLLLLLLLSARRPNHWRRLGVRHRRDHFPLGARSAAALLGSYPAALRREYAEVRAAGGVQAHLDAAGPAVTVSDLGLVHRVMTADFGSFSDRRPAAPRTTTLSNMMMNLPAEEWRPLRDTLTPAFSAARMRRAAPLLQDRARRLAAQALREGAAGGEQGIEVEALFQRYTLDCISAVSFGLETGAIEQPDSELVTRARDLVWRPAPWTVLLRTAASRLGLARWLPSATSRADEAIAFFAQLTLDTAARRRAAGAVRCEDALQLLMEHLSRAGEPLSDRQLAAQGAMLFLGGYGNTAAALAWSARCLAHHPAVQERLRRELQQHRNEGASDALELVSQLSYLDQVVREVLRMYPAATPQLARCATAPYRFPGGLSLPAHGSVYIPVLGIHHDPALYPEPDLFDPNRFAESERWGRPAAAWLPFGLGPRGCPGTRLALLELKLALVELLNSCQLELCLRSGSARPHFVPGAGVMREQGGTWLGVRAGP</sequence>
<comment type="subcellular location">
    <subcellularLocation>
        <location evidence="3">Endoplasmic reticulum membrane</location>
        <topology evidence="3">Peripheral membrane protein</topology>
    </subcellularLocation>
    <subcellularLocation>
        <location evidence="2">Microsome membrane</location>
        <topology evidence="2">Peripheral membrane protein</topology>
    </subcellularLocation>
</comment>
<keyword evidence="7" id="KW-0256">Endoplasmic reticulum</keyword>
<evidence type="ECO:0000256" key="9">
    <source>
        <dbReference type="ARBA" id="ARBA00023002"/>
    </source>
</evidence>
<evidence type="ECO:0000313" key="16">
    <source>
        <dbReference type="EMBL" id="KAF0286974.1"/>
    </source>
</evidence>
<reference evidence="16 17" key="1">
    <citation type="submission" date="2019-07" db="EMBL/GenBank/DDBJ databases">
        <title>Draft genome assembly of a fouling barnacle, Amphibalanus amphitrite (Darwin, 1854): The first reference genome for Thecostraca.</title>
        <authorList>
            <person name="Kim W."/>
        </authorList>
    </citation>
    <scope>NUCLEOTIDE SEQUENCE [LARGE SCALE GENOMIC DNA]</scope>
    <source>
        <strain evidence="16">SNU_AA5</strain>
        <tissue evidence="16">Soma without cirri and trophi</tissue>
    </source>
</reference>
<feature type="transmembrane region" description="Helical" evidence="15">
    <location>
        <begin position="6"/>
        <end position="33"/>
    </location>
</feature>
<dbReference type="GO" id="GO:0005506">
    <property type="term" value="F:iron ion binding"/>
    <property type="evidence" value="ECO:0007669"/>
    <property type="project" value="InterPro"/>
</dbReference>
<comment type="similarity">
    <text evidence="4 14">Belongs to the cytochrome P450 family.</text>
</comment>
<dbReference type="PRINTS" id="PR00385">
    <property type="entry name" value="P450"/>
</dbReference>
<proteinExistence type="inferred from homology"/>
<dbReference type="PANTHER" id="PTHR24292">
    <property type="entry name" value="CYTOCHROME P450"/>
    <property type="match status" value="1"/>
</dbReference>
<comment type="caution">
    <text evidence="16">The sequence shown here is derived from an EMBL/GenBank/DDBJ whole genome shotgun (WGS) entry which is preliminary data.</text>
</comment>
<dbReference type="InterPro" id="IPR002401">
    <property type="entry name" value="Cyt_P450_E_grp-I"/>
</dbReference>
<organism evidence="16 17">
    <name type="scientific">Amphibalanus amphitrite</name>
    <name type="common">Striped barnacle</name>
    <name type="synonym">Balanus amphitrite</name>
    <dbReference type="NCBI Taxonomy" id="1232801"/>
    <lineage>
        <taxon>Eukaryota</taxon>
        <taxon>Metazoa</taxon>
        <taxon>Ecdysozoa</taxon>
        <taxon>Arthropoda</taxon>
        <taxon>Crustacea</taxon>
        <taxon>Multicrustacea</taxon>
        <taxon>Cirripedia</taxon>
        <taxon>Thoracica</taxon>
        <taxon>Thoracicalcarea</taxon>
        <taxon>Balanomorpha</taxon>
        <taxon>Balanoidea</taxon>
        <taxon>Balanidae</taxon>
        <taxon>Amphibalaninae</taxon>
        <taxon>Amphibalanus</taxon>
    </lineage>
</organism>
<keyword evidence="11 14" id="KW-0503">Monooxygenase</keyword>
<dbReference type="Gene3D" id="1.10.630.10">
    <property type="entry name" value="Cytochrome P450"/>
    <property type="match status" value="1"/>
</dbReference>
<dbReference type="GO" id="GO:0004497">
    <property type="term" value="F:monooxygenase activity"/>
    <property type="evidence" value="ECO:0007669"/>
    <property type="project" value="UniProtKB-KW"/>
</dbReference>
<dbReference type="GO" id="GO:0005789">
    <property type="term" value="C:endoplasmic reticulum membrane"/>
    <property type="evidence" value="ECO:0007669"/>
    <property type="project" value="UniProtKB-SubCell"/>
</dbReference>